<dbReference type="Pfam" id="PF13018">
    <property type="entry name" value="ESPR"/>
    <property type="match status" value="1"/>
</dbReference>
<organism evidence="3 4">
    <name type="scientific">Rhodanobacter lycopersici</name>
    <dbReference type="NCBI Taxonomy" id="3162487"/>
    <lineage>
        <taxon>Bacteria</taxon>
        <taxon>Pseudomonadati</taxon>
        <taxon>Pseudomonadota</taxon>
        <taxon>Gammaproteobacteria</taxon>
        <taxon>Lysobacterales</taxon>
        <taxon>Rhodanobacteraceae</taxon>
        <taxon>Rhodanobacter</taxon>
    </lineage>
</organism>
<name>A0ABV3QJ67_9GAMM</name>
<protein>
    <submittedName>
        <fullName evidence="3">ESPR-type extended signal peptide-containing protein</fullName>
    </submittedName>
</protein>
<evidence type="ECO:0000313" key="3">
    <source>
        <dbReference type="EMBL" id="MEW9573855.1"/>
    </source>
</evidence>
<proteinExistence type="predicted"/>
<comment type="caution">
    <text evidence="3">The sequence shown here is derived from an EMBL/GenBank/DDBJ whole genome shotgun (WGS) entry which is preliminary data.</text>
</comment>
<keyword evidence="1" id="KW-1133">Transmembrane helix</keyword>
<dbReference type="InterPro" id="IPR024973">
    <property type="entry name" value="ESPR"/>
</dbReference>
<evidence type="ECO:0000313" key="4">
    <source>
        <dbReference type="Proteomes" id="UP001556220"/>
    </source>
</evidence>
<feature type="transmembrane region" description="Helical" evidence="1">
    <location>
        <begin position="46"/>
        <end position="64"/>
    </location>
</feature>
<dbReference type="Proteomes" id="UP001556220">
    <property type="component" value="Unassembled WGS sequence"/>
</dbReference>
<dbReference type="RefSeq" id="WP_367855915.1">
    <property type="nucleotide sequence ID" value="NZ_JBFOHK010000011.1"/>
</dbReference>
<accession>A0ABV3QJ67</accession>
<sequence length="68" mass="7165">MNRIYRLVFNRTLGVMQVASELVATPKGAVVGGADASSKPIYKSRWLAVAVSIALVSIALPAMAQTCT</sequence>
<feature type="domain" description="ESPR" evidence="2">
    <location>
        <begin position="1"/>
        <end position="38"/>
    </location>
</feature>
<keyword evidence="4" id="KW-1185">Reference proteome</keyword>
<evidence type="ECO:0000256" key="1">
    <source>
        <dbReference type="SAM" id="Phobius"/>
    </source>
</evidence>
<reference evidence="3 4" key="1">
    <citation type="submission" date="2024-06" db="EMBL/GenBank/DDBJ databases">
        <authorList>
            <person name="Woo H."/>
        </authorList>
    </citation>
    <scope>NUCLEOTIDE SEQUENCE [LARGE SCALE GENOMIC DNA]</scope>
    <source>
        <strain evidence="3 4">Si-c</strain>
    </source>
</reference>
<dbReference type="EMBL" id="JBFOHK010000011">
    <property type="protein sequence ID" value="MEW9573855.1"/>
    <property type="molecule type" value="Genomic_DNA"/>
</dbReference>
<keyword evidence="1" id="KW-0472">Membrane</keyword>
<evidence type="ECO:0000259" key="2">
    <source>
        <dbReference type="Pfam" id="PF13018"/>
    </source>
</evidence>
<gene>
    <name evidence="3" type="ORF">ABQJ54_19075</name>
</gene>
<feature type="non-terminal residue" evidence="3">
    <location>
        <position position="68"/>
    </location>
</feature>
<keyword evidence="1" id="KW-0812">Transmembrane</keyword>